<dbReference type="InterPro" id="IPR036890">
    <property type="entry name" value="HATPase_C_sf"/>
</dbReference>
<dbReference type="NCBIfam" id="NF047322">
    <property type="entry name" value="HK_morpho_MacS"/>
    <property type="match status" value="1"/>
</dbReference>
<evidence type="ECO:0000256" key="3">
    <source>
        <dbReference type="ARBA" id="ARBA00023012"/>
    </source>
</evidence>
<protein>
    <submittedName>
        <fullName evidence="7">Signal transduction histidine kinase</fullName>
    </submittedName>
</protein>
<evidence type="ECO:0000256" key="2">
    <source>
        <dbReference type="ARBA" id="ARBA00022777"/>
    </source>
</evidence>
<dbReference type="Proteomes" id="UP000198797">
    <property type="component" value="Unassembled WGS sequence"/>
</dbReference>
<keyword evidence="4" id="KW-1133">Transmembrane helix</keyword>
<proteinExistence type="predicted"/>
<dbReference type="AlphaFoldDB" id="A0A1C4W592"/>
<feature type="transmembrane region" description="Helical" evidence="4">
    <location>
        <begin position="103"/>
        <end position="122"/>
    </location>
</feature>
<evidence type="ECO:0000256" key="4">
    <source>
        <dbReference type="SAM" id="Phobius"/>
    </source>
</evidence>
<keyword evidence="4" id="KW-0472">Membrane</keyword>
<keyword evidence="3" id="KW-0902">Two-component regulatory system</keyword>
<dbReference type="Pfam" id="PF19354">
    <property type="entry name" value="DUF5931"/>
    <property type="match status" value="1"/>
</dbReference>
<keyword evidence="2 7" id="KW-0418">Kinase</keyword>
<dbReference type="InterPro" id="IPR003594">
    <property type="entry name" value="HATPase_dom"/>
</dbReference>
<reference evidence="8" key="1">
    <citation type="submission" date="2016-06" db="EMBL/GenBank/DDBJ databases">
        <authorList>
            <person name="Varghese N."/>
            <person name="Submissions Spin"/>
        </authorList>
    </citation>
    <scope>NUCLEOTIDE SEQUENCE [LARGE SCALE GENOMIC DNA]</scope>
    <source>
        <strain evidence="8">DSM 44100</strain>
    </source>
</reference>
<keyword evidence="4" id="KW-0812">Transmembrane</keyword>
<keyword evidence="1" id="KW-0808">Transferase</keyword>
<name>A0A1C4W592_9ACTN</name>
<evidence type="ECO:0000259" key="5">
    <source>
        <dbReference type="Pfam" id="PF02518"/>
    </source>
</evidence>
<feature type="transmembrane region" description="Helical" evidence="4">
    <location>
        <begin position="74"/>
        <end position="96"/>
    </location>
</feature>
<evidence type="ECO:0000313" key="7">
    <source>
        <dbReference type="EMBL" id="SCE91353.1"/>
    </source>
</evidence>
<dbReference type="PANTHER" id="PTHR24421">
    <property type="entry name" value="NITRATE/NITRITE SENSOR PROTEIN NARX-RELATED"/>
    <property type="match status" value="1"/>
</dbReference>
<dbReference type="Pfam" id="PF02518">
    <property type="entry name" value="HATPase_c"/>
    <property type="match status" value="1"/>
</dbReference>
<keyword evidence="8" id="KW-1185">Reference proteome</keyword>
<dbReference type="EMBL" id="FMCU01000003">
    <property type="protein sequence ID" value="SCE91353.1"/>
    <property type="molecule type" value="Genomic_DNA"/>
</dbReference>
<organism evidence="7 8">
    <name type="scientific">Micromonospora matsumotoense</name>
    <dbReference type="NCBI Taxonomy" id="121616"/>
    <lineage>
        <taxon>Bacteria</taxon>
        <taxon>Bacillati</taxon>
        <taxon>Actinomycetota</taxon>
        <taxon>Actinomycetes</taxon>
        <taxon>Micromonosporales</taxon>
        <taxon>Micromonosporaceae</taxon>
        <taxon>Micromonospora</taxon>
    </lineage>
</organism>
<dbReference type="Gene3D" id="3.30.565.10">
    <property type="entry name" value="Histidine kinase-like ATPase, C-terminal domain"/>
    <property type="match status" value="1"/>
</dbReference>
<feature type="domain" description="DUF5931" evidence="6">
    <location>
        <begin position="14"/>
        <end position="179"/>
    </location>
</feature>
<evidence type="ECO:0000259" key="6">
    <source>
        <dbReference type="Pfam" id="PF19354"/>
    </source>
</evidence>
<dbReference type="PANTHER" id="PTHR24421:SF61">
    <property type="entry name" value="OXYGEN SENSOR HISTIDINE KINASE NREB"/>
    <property type="match status" value="1"/>
</dbReference>
<feature type="domain" description="Histidine kinase/HSP90-like ATPase" evidence="5">
    <location>
        <begin position="292"/>
        <end position="377"/>
    </location>
</feature>
<sequence length="380" mass="39301">MVTPMPSSPPGGFEVPLWRSVAVFRFASLAYVGLLVLRDADRYAHPLAAGGVLLVMLAWSGVTAAGYARPANRGWPLLLADLGVVLLILAVTPWVVGRPALAAGVPALAVAWLAGPVLAWAVSGGRRRGTVAALLVGGTDLATRGRIGPSSLTGVILLLLAGVVVGHVARLAVTAEERLQRAVELEAATRERERLARDIHDSVLQVLALVQRRGAHLDGEAGELARLAGQQEVALRALISGAPPASPADPVGEVDLRSLLAGYASAAVQVSAPATPVPLPTLVAREVAAATAAALDNVRRHADGRAWVLVEDEGETVTVSVRDAGPGIAEGRLVEAARQGRLGVAQAIRGRIADLGGETRIVSTPGEGTELELMVPRGKR</sequence>
<feature type="transmembrane region" description="Helical" evidence="4">
    <location>
        <begin position="20"/>
        <end position="37"/>
    </location>
</feature>
<accession>A0A1C4W592</accession>
<feature type="transmembrane region" description="Helical" evidence="4">
    <location>
        <begin position="152"/>
        <end position="173"/>
    </location>
</feature>
<evidence type="ECO:0000256" key="1">
    <source>
        <dbReference type="ARBA" id="ARBA00022679"/>
    </source>
</evidence>
<dbReference type="GO" id="GO:0000160">
    <property type="term" value="P:phosphorelay signal transduction system"/>
    <property type="evidence" value="ECO:0007669"/>
    <property type="project" value="UniProtKB-KW"/>
</dbReference>
<gene>
    <name evidence="7" type="ORF">GA0070216_10398</name>
</gene>
<dbReference type="STRING" id="121616.GA0070216_10398"/>
<evidence type="ECO:0000313" key="8">
    <source>
        <dbReference type="Proteomes" id="UP000198797"/>
    </source>
</evidence>
<dbReference type="InterPro" id="IPR045975">
    <property type="entry name" value="DUF5931"/>
</dbReference>
<dbReference type="InterPro" id="IPR050482">
    <property type="entry name" value="Sensor_HK_TwoCompSys"/>
</dbReference>
<dbReference type="GO" id="GO:0016301">
    <property type="term" value="F:kinase activity"/>
    <property type="evidence" value="ECO:0007669"/>
    <property type="project" value="UniProtKB-KW"/>
</dbReference>
<dbReference type="SUPFAM" id="SSF55874">
    <property type="entry name" value="ATPase domain of HSP90 chaperone/DNA topoisomerase II/histidine kinase"/>
    <property type="match status" value="1"/>
</dbReference>